<proteinExistence type="predicted"/>
<keyword evidence="1" id="KW-0812">Transmembrane</keyword>
<organism evidence="2 3">
    <name type="scientific">Cryobacterium sinapicolor</name>
    <dbReference type="NCBI Taxonomy" id="1259236"/>
    <lineage>
        <taxon>Bacteria</taxon>
        <taxon>Bacillati</taxon>
        <taxon>Actinomycetota</taxon>
        <taxon>Actinomycetes</taxon>
        <taxon>Micrococcales</taxon>
        <taxon>Microbacteriaceae</taxon>
        <taxon>Cryobacterium</taxon>
    </lineage>
</organism>
<gene>
    <name evidence="2" type="ORF">E3T28_00165</name>
</gene>
<reference evidence="2 3" key="1">
    <citation type="submission" date="2019-03" db="EMBL/GenBank/DDBJ databases">
        <title>Genomics of glacier-inhabiting Cryobacterium strains.</title>
        <authorList>
            <person name="Liu Q."/>
            <person name="Xin Y.-H."/>
        </authorList>
    </citation>
    <scope>NUCLEOTIDE SEQUENCE [LARGE SCALE GENOMIC DNA]</scope>
    <source>
        <strain evidence="2 3">TMT1-23-1</strain>
    </source>
</reference>
<protein>
    <submittedName>
        <fullName evidence="2">Uncharacterized protein</fullName>
    </submittedName>
</protein>
<feature type="transmembrane region" description="Helical" evidence="1">
    <location>
        <begin position="21"/>
        <end position="44"/>
    </location>
</feature>
<evidence type="ECO:0000313" key="2">
    <source>
        <dbReference type="EMBL" id="TFD06223.1"/>
    </source>
</evidence>
<keyword evidence="3" id="KW-1185">Reference proteome</keyword>
<name>A0ABY2JHT9_9MICO</name>
<comment type="caution">
    <text evidence="2">The sequence shown here is derived from an EMBL/GenBank/DDBJ whole genome shotgun (WGS) entry which is preliminary data.</text>
</comment>
<dbReference type="Pfam" id="PF20064">
    <property type="entry name" value="DUF6463"/>
    <property type="match status" value="1"/>
</dbReference>
<keyword evidence="1" id="KW-0472">Membrane</keyword>
<dbReference type="RefSeq" id="WP_134426745.1">
    <property type="nucleotide sequence ID" value="NZ_SOGQ01000003.1"/>
</dbReference>
<evidence type="ECO:0000313" key="3">
    <source>
        <dbReference type="Proteomes" id="UP000297853"/>
    </source>
</evidence>
<dbReference type="Proteomes" id="UP000297853">
    <property type="component" value="Unassembled WGS sequence"/>
</dbReference>
<keyword evidence="1" id="KW-1133">Transmembrane helix</keyword>
<sequence>MTNASTLTRWVPRRTGRIPALVGWWTLGLAVPSLVLLPTSPFWLVLALGTLALVAARRDDQAAVELPTS</sequence>
<dbReference type="InterPro" id="IPR045590">
    <property type="entry name" value="DUF6463"/>
</dbReference>
<dbReference type="EMBL" id="SOGQ01000003">
    <property type="protein sequence ID" value="TFD06223.1"/>
    <property type="molecule type" value="Genomic_DNA"/>
</dbReference>
<accession>A0ABY2JHT9</accession>
<evidence type="ECO:0000256" key="1">
    <source>
        <dbReference type="SAM" id="Phobius"/>
    </source>
</evidence>